<dbReference type="EMBL" id="JOKH01000001">
    <property type="protein sequence ID" value="KEQ18676.1"/>
    <property type="molecule type" value="Genomic_DNA"/>
</dbReference>
<feature type="binding site" evidence="7">
    <location>
        <position position="329"/>
    </location>
    <ligand>
        <name>4-imidazolone-5-propanoate</name>
        <dbReference type="ChEBI" id="CHEBI:77893"/>
    </ligand>
</feature>
<feature type="binding site" evidence="7">
    <location>
        <position position="81"/>
    </location>
    <ligand>
        <name>Fe(3+)</name>
        <dbReference type="ChEBI" id="CHEBI:29034"/>
    </ligand>
</feature>
<feature type="domain" description="Amidohydrolase-related" evidence="8">
    <location>
        <begin position="71"/>
        <end position="411"/>
    </location>
</feature>
<evidence type="ECO:0000313" key="10">
    <source>
        <dbReference type="Proteomes" id="UP000028073"/>
    </source>
</evidence>
<keyword evidence="6 7" id="KW-0408">Iron</keyword>
<feature type="binding site" evidence="7">
    <location>
        <position position="328"/>
    </location>
    <ligand>
        <name>N-formimidoyl-L-glutamate</name>
        <dbReference type="ChEBI" id="CHEBI:58928"/>
    </ligand>
</feature>
<dbReference type="eggNOG" id="COG1228">
    <property type="taxonomic scope" value="Bacteria"/>
</dbReference>
<evidence type="ECO:0000256" key="4">
    <source>
        <dbReference type="ARBA" id="ARBA00022808"/>
    </source>
</evidence>
<dbReference type="Proteomes" id="UP000028073">
    <property type="component" value="Unassembled WGS sequence"/>
</dbReference>
<reference evidence="9 10" key="1">
    <citation type="submission" date="2014-06" db="EMBL/GenBank/DDBJ databases">
        <title>Whole Genome Sequences of Three Symbiotic Endozoicomonas Bacteria.</title>
        <authorList>
            <person name="Neave M.J."/>
            <person name="Apprill A."/>
            <person name="Voolstra C.R."/>
        </authorList>
    </citation>
    <scope>NUCLEOTIDE SEQUENCE [LARGE SCALE GENOMIC DNA]</scope>
    <source>
        <strain evidence="9 10">DSM 25634</strain>
    </source>
</reference>
<feature type="binding site" evidence="7">
    <location>
        <position position="249"/>
    </location>
    <ligand>
        <name>Fe(3+)</name>
        <dbReference type="ChEBI" id="CHEBI:29034"/>
    </ligand>
</feature>
<dbReference type="GO" id="GO:0050480">
    <property type="term" value="F:imidazolonepropionase activity"/>
    <property type="evidence" value="ECO:0007669"/>
    <property type="project" value="UniProtKB-UniRule"/>
</dbReference>
<feature type="binding site" evidence="7">
    <location>
        <position position="81"/>
    </location>
    <ligand>
        <name>Zn(2+)</name>
        <dbReference type="ChEBI" id="CHEBI:29105"/>
    </ligand>
</feature>
<evidence type="ECO:0000259" key="8">
    <source>
        <dbReference type="Pfam" id="PF01979"/>
    </source>
</evidence>
<dbReference type="GO" id="GO:0019556">
    <property type="term" value="P:L-histidine catabolic process to glutamate and formamide"/>
    <property type="evidence" value="ECO:0007669"/>
    <property type="project" value="UniProtKB-UniRule"/>
</dbReference>
<feature type="binding site" evidence="7">
    <location>
        <position position="324"/>
    </location>
    <ligand>
        <name>Zn(2+)</name>
        <dbReference type="ChEBI" id="CHEBI:29105"/>
    </ligand>
</feature>
<keyword evidence="4 7" id="KW-0369">Histidine metabolism</keyword>
<dbReference type="HAMAP" id="MF_00372">
    <property type="entry name" value="HutI"/>
    <property type="match status" value="1"/>
</dbReference>
<comment type="caution">
    <text evidence="7">Lacks conserved residue(s) required for the propagation of feature annotation.</text>
</comment>
<comment type="function">
    <text evidence="7">Catalyzes the hydrolytic cleavage of the carbon-nitrogen bond in imidazolone-5-propanoate to yield N-formimidoyl-L-glutamate. It is the third step in the universal histidine degradation pathway.</text>
</comment>
<dbReference type="SUPFAM" id="SSF51556">
    <property type="entry name" value="Metallo-dependent hydrolases"/>
    <property type="match status" value="1"/>
</dbReference>
<dbReference type="UniPathway" id="UPA00379">
    <property type="reaction ID" value="UER00551"/>
</dbReference>
<dbReference type="InterPro" id="IPR006680">
    <property type="entry name" value="Amidohydro-rel"/>
</dbReference>
<evidence type="ECO:0000256" key="1">
    <source>
        <dbReference type="ARBA" id="ARBA00012864"/>
    </source>
</evidence>
<comment type="cofactor">
    <cofactor evidence="7">
        <name>Zn(2+)</name>
        <dbReference type="ChEBI" id="CHEBI:29105"/>
    </cofactor>
    <cofactor evidence="7">
        <name>Fe(3+)</name>
        <dbReference type="ChEBI" id="CHEBI:29034"/>
    </cofactor>
    <text evidence="7">Binds 1 zinc or iron ion per subunit.</text>
</comment>
<dbReference type="FunFam" id="3.20.20.140:FF:000007">
    <property type="entry name" value="Imidazolonepropionase"/>
    <property type="match status" value="1"/>
</dbReference>
<feature type="binding site" evidence="7">
    <location>
        <position position="79"/>
    </location>
    <ligand>
        <name>Fe(3+)</name>
        <dbReference type="ChEBI" id="CHEBI:29034"/>
    </ligand>
</feature>
<feature type="binding site" evidence="7">
    <location>
        <position position="324"/>
    </location>
    <ligand>
        <name>Fe(3+)</name>
        <dbReference type="ChEBI" id="CHEBI:29034"/>
    </ligand>
</feature>
<dbReference type="GO" id="GO:0008270">
    <property type="term" value="F:zinc ion binding"/>
    <property type="evidence" value="ECO:0007669"/>
    <property type="project" value="UniProtKB-UniRule"/>
</dbReference>
<evidence type="ECO:0000256" key="7">
    <source>
        <dbReference type="HAMAP-Rule" id="MF_00372"/>
    </source>
</evidence>
<comment type="catalytic activity">
    <reaction evidence="7">
        <text>4-imidazolone-5-propanoate + H2O = N-formimidoyl-L-glutamate</text>
        <dbReference type="Rhea" id="RHEA:23660"/>
        <dbReference type="ChEBI" id="CHEBI:15377"/>
        <dbReference type="ChEBI" id="CHEBI:58928"/>
        <dbReference type="ChEBI" id="CHEBI:77893"/>
        <dbReference type="EC" id="3.5.2.7"/>
    </reaction>
</comment>
<protein>
    <recommendedName>
        <fullName evidence="1 7">Imidazolonepropionase</fullName>
        <ecNumber evidence="1 7">3.5.2.7</ecNumber>
    </recommendedName>
    <alternativeName>
        <fullName evidence="7">Imidazolone-5-propionate hydrolase</fullName>
    </alternativeName>
</protein>
<keyword evidence="7" id="KW-0963">Cytoplasm</keyword>
<dbReference type="Gene3D" id="3.20.20.140">
    <property type="entry name" value="Metal-dependent hydrolases"/>
    <property type="match status" value="1"/>
</dbReference>
<comment type="similarity">
    <text evidence="7">Belongs to the metallo-dependent hydrolases superfamily. HutI family.</text>
</comment>
<dbReference type="AlphaFoldDB" id="A0A081NJQ3"/>
<organism evidence="9 10">
    <name type="scientific">Endozoicomonas numazuensis</name>
    <dbReference type="NCBI Taxonomy" id="1137799"/>
    <lineage>
        <taxon>Bacteria</taxon>
        <taxon>Pseudomonadati</taxon>
        <taxon>Pseudomonadota</taxon>
        <taxon>Gammaproteobacteria</taxon>
        <taxon>Oceanospirillales</taxon>
        <taxon>Endozoicomonadaceae</taxon>
        <taxon>Endozoicomonas</taxon>
    </lineage>
</organism>
<dbReference type="GO" id="GO:0005737">
    <property type="term" value="C:cytoplasm"/>
    <property type="evidence" value="ECO:0007669"/>
    <property type="project" value="UniProtKB-SubCell"/>
</dbReference>
<feature type="binding site" evidence="7">
    <location>
        <position position="249"/>
    </location>
    <ligand>
        <name>Zn(2+)</name>
        <dbReference type="ChEBI" id="CHEBI:29105"/>
    </ligand>
</feature>
<feature type="binding site" evidence="7">
    <location>
        <position position="79"/>
    </location>
    <ligand>
        <name>Zn(2+)</name>
        <dbReference type="ChEBI" id="CHEBI:29105"/>
    </ligand>
</feature>
<feature type="binding site" evidence="7">
    <location>
        <position position="151"/>
    </location>
    <ligand>
        <name>4-imidazolone-5-propanoate</name>
        <dbReference type="ChEBI" id="CHEBI:77893"/>
    </ligand>
</feature>
<feature type="binding site" evidence="7">
    <location>
        <position position="88"/>
    </location>
    <ligand>
        <name>4-imidazolone-5-propanoate</name>
        <dbReference type="ChEBI" id="CHEBI:77893"/>
    </ligand>
</feature>
<dbReference type="NCBIfam" id="TIGR01224">
    <property type="entry name" value="hutI"/>
    <property type="match status" value="1"/>
</dbReference>
<name>A0A081NJQ3_9GAMM</name>
<feature type="binding site" evidence="7">
    <location>
        <position position="252"/>
    </location>
    <ligand>
        <name>4-imidazolone-5-propanoate</name>
        <dbReference type="ChEBI" id="CHEBI:77893"/>
    </ligand>
</feature>
<keyword evidence="2 7" id="KW-0479">Metal-binding</keyword>
<dbReference type="EC" id="3.5.2.7" evidence="1 7"/>
<dbReference type="InterPro" id="IPR005920">
    <property type="entry name" value="HutI"/>
</dbReference>
<dbReference type="Pfam" id="PF01979">
    <property type="entry name" value="Amidohydro_1"/>
    <property type="match status" value="1"/>
</dbReference>
<keyword evidence="10" id="KW-1185">Reference proteome</keyword>
<feature type="binding site" evidence="7">
    <location>
        <position position="326"/>
    </location>
    <ligand>
        <name>N-formimidoyl-L-glutamate</name>
        <dbReference type="ChEBI" id="CHEBI:58928"/>
    </ligand>
</feature>
<sequence>MHRVIQLKECDRVWINVNLATFDPAMSHPYGSRHRCALGIHKGKIARIEPMSAVTATRLPYDVTDGHNGWLTPGLIDCHTHLVFGGHRAQEFELRLKGVPYEQIAAQGGGILATARATRVRSKEQLIKSTLPRLKALTAEGVTLVEIKSGYGLNLVDEIKMLEVAKELHNRHTIKIISTLLVASTLPPEFAGRTDEYVDMICQQLIPEVADKKLAEAVDIHCENAAFTMAHRDKIFQSAIDNGLPTKCHTEQFSENGGASLAAHMNALSCDHLQHISEQGIADMAESGSIAVLLPGSYYFMRCQTPPPVELLRHYQVPIALATDTNPGTSPLASIRMMMNMGCIFFQLTPAEALAGVTINAARALGIADHYGSLEEDKAADFCLWDIDHPNELAYQLGHCPLQQRVIDGQIIDTSH</sequence>
<comment type="pathway">
    <text evidence="7">Amino-acid degradation; L-histidine degradation into L-glutamate; N-formimidoyl-L-glutamate from L-histidine: step 3/3.</text>
</comment>
<dbReference type="SUPFAM" id="SSF51338">
    <property type="entry name" value="Composite domain of metallo-dependent hydrolases"/>
    <property type="match status" value="1"/>
</dbReference>
<evidence type="ECO:0000256" key="2">
    <source>
        <dbReference type="ARBA" id="ARBA00022723"/>
    </source>
</evidence>
<gene>
    <name evidence="7" type="primary">hutI</name>
    <name evidence="9" type="ORF">GZ78_00695</name>
</gene>
<keyword evidence="3 7" id="KW-0378">Hydrolase</keyword>
<dbReference type="Gene3D" id="2.30.40.10">
    <property type="entry name" value="Urease, subunit C, domain 1"/>
    <property type="match status" value="1"/>
</dbReference>
<dbReference type="PANTHER" id="PTHR42752">
    <property type="entry name" value="IMIDAZOLONEPROPIONASE"/>
    <property type="match status" value="1"/>
</dbReference>
<evidence type="ECO:0000256" key="5">
    <source>
        <dbReference type="ARBA" id="ARBA00022833"/>
    </source>
</evidence>
<evidence type="ECO:0000256" key="3">
    <source>
        <dbReference type="ARBA" id="ARBA00022801"/>
    </source>
</evidence>
<dbReference type="PANTHER" id="PTHR42752:SF1">
    <property type="entry name" value="IMIDAZOLONEPROPIONASE-RELATED"/>
    <property type="match status" value="1"/>
</dbReference>
<evidence type="ECO:0000313" key="9">
    <source>
        <dbReference type="EMBL" id="KEQ18676.1"/>
    </source>
</evidence>
<dbReference type="GO" id="GO:0019557">
    <property type="term" value="P:L-histidine catabolic process to glutamate and formate"/>
    <property type="evidence" value="ECO:0007669"/>
    <property type="project" value="UniProtKB-UniPathway"/>
</dbReference>
<dbReference type="InterPro" id="IPR032466">
    <property type="entry name" value="Metal_Hydrolase"/>
</dbReference>
<feature type="binding site" evidence="7">
    <location>
        <position position="151"/>
    </location>
    <ligand>
        <name>N-formimidoyl-L-glutamate</name>
        <dbReference type="ChEBI" id="CHEBI:58928"/>
    </ligand>
</feature>
<accession>A0A081NJQ3</accession>
<comment type="subcellular location">
    <subcellularLocation>
        <location evidence="7">Cytoplasm</location>
    </subcellularLocation>
</comment>
<proteinExistence type="inferred from homology"/>
<dbReference type="GO" id="GO:0005506">
    <property type="term" value="F:iron ion binding"/>
    <property type="evidence" value="ECO:0007669"/>
    <property type="project" value="UniProtKB-UniRule"/>
</dbReference>
<comment type="caution">
    <text evidence="9">The sequence shown here is derived from an EMBL/GenBank/DDBJ whole genome shotgun (WGS) entry which is preliminary data.</text>
</comment>
<keyword evidence="5 7" id="KW-0862">Zinc</keyword>
<evidence type="ECO:0000256" key="6">
    <source>
        <dbReference type="ARBA" id="ARBA00023004"/>
    </source>
</evidence>
<dbReference type="STRING" id="1137799.GZ78_00695"/>
<dbReference type="InterPro" id="IPR011059">
    <property type="entry name" value="Metal-dep_hydrolase_composite"/>
</dbReference>